<evidence type="ECO:0000313" key="4">
    <source>
        <dbReference type="Proteomes" id="UP000433382"/>
    </source>
</evidence>
<dbReference type="NCBIfam" id="NF038128">
    <property type="entry name" value="choice_anch_J"/>
    <property type="match status" value="1"/>
</dbReference>
<dbReference type="EMBL" id="WCZM01000036">
    <property type="protein sequence ID" value="KAB3564436.1"/>
    <property type="molecule type" value="Genomic_DNA"/>
</dbReference>
<dbReference type="Proteomes" id="UP000433382">
    <property type="component" value="Unassembled WGS sequence"/>
</dbReference>
<feature type="signal peptide" evidence="1">
    <location>
        <begin position="1"/>
        <end position="19"/>
    </location>
</feature>
<dbReference type="Gene3D" id="2.60.120.200">
    <property type="match status" value="1"/>
</dbReference>
<dbReference type="PROSITE" id="PS51257">
    <property type="entry name" value="PROKAR_LIPOPROTEIN"/>
    <property type="match status" value="1"/>
</dbReference>
<name>A0A412NUC7_PHOVU</name>
<evidence type="ECO:0000313" key="3">
    <source>
        <dbReference type="EMBL" id="KAB3564436.1"/>
    </source>
</evidence>
<protein>
    <submittedName>
        <fullName evidence="3">DUF5017 domain-containing protein</fullName>
    </submittedName>
</protein>
<dbReference type="InterPro" id="IPR032185">
    <property type="entry name" value="DUF5017"/>
</dbReference>
<dbReference type="Pfam" id="PF16409">
    <property type="entry name" value="DUF5017"/>
    <property type="match status" value="1"/>
</dbReference>
<accession>A0A412NUC7</accession>
<feature type="domain" description="DUF5017" evidence="2">
    <location>
        <begin position="270"/>
        <end position="363"/>
    </location>
</feature>
<dbReference type="RefSeq" id="WP_008667284.1">
    <property type="nucleotide sequence ID" value="NZ_CAXUDV010000022.1"/>
</dbReference>
<organism evidence="3 4">
    <name type="scientific">Phocaeicola vulgatus</name>
    <name type="common">Bacteroides vulgatus</name>
    <dbReference type="NCBI Taxonomy" id="821"/>
    <lineage>
        <taxon>Bacteria</taxon>
        <taxon>Pseudomonadati</taxon>
        <taxon>Bacteroidota</taxon>
        <taxon>Bacteroidia</taxon>
        <taxon>Bacteroidales</taxon>
        <taxon>Bacteroidaceae</taxon>
        <taxon>Phocaeicola</taxon>
    </lineage>
</organism>
<proteinExistence type="predicted"/>
<evidence type="ECO:0000256" key="1">
    <source>
        <dbReference type="SAM" id="SignalP"/>
    </source>
</evidence>
<feature type="chain" id="PRO_5030091237" evidence="1">
    <location>
        <begin position="20"/>
        <end position="631"/>
    </location>
</feature>
<dbReference type="AlphaFoldDB" id="A0A412NUC7"/>
<keyword evidence="1" id="KW-0732">Signal</keyword>
<comment type="caution">
    <text evidence="3">The sequence shown here is derived from an EMBL/GenBank/DDBJ whole genome shotgun (WGS) entry which is preliminary data.</text>
</comment>
<gene>
    <name evidence="3" type="ORF">GAY01_19175</name>
</gene>
<reference evidence="3 4" key="1">
    <citation type="journal article" date="2019" name="Nat. Med.">
        <title>A library of human gut bacterial isolates paired with longitudinal multiomics data enables mechanistic microbiome research.</title>
        <authorList>
            <person name="Poyet M."/>
            <person name="Groussin M."/>
            <person name="Gibbons S.M."/>
            <person name="Avila-Pacheco J."/>
            <person name="Jiang X."/>
            <person name="Kearney S.M."/>
            <person name="Perrotta A.R."/>
            <person name="Berdy B."/>
            <person name="Zhao S."/>
            <person name="Lieberman T.D."/>
            <person name="Swanson P.K."/>
            <person name="Smith M."/>
            <person name="Roesemann S."/>
            <person name="Alexander J.E."/>
            <person name="Rich S.A."/>
            <person name="Livny J."/>
            <person name="Vlamakis H."/>
            <person name="Clish C."/>
            <person name="Bullock K."/>
            <person name="Deik A."/>
            <person name="Scott J."/>
            <person name="Pierce K.A."/>
            <person name="Xavier R.J."/>
            <person name="Alm E.J."/>
        </authorList>
    </citation>
    <scope>NUCLEOTIDE SEQUENCE [LARGE SCALE GENOMIC DNA]</scope>
    <source>
        <strain evidence="3 4">BIOML-A73</strain>
    </source>
</reference>
<evidence type="ECO:0000259" key="2">
    <source>
        <dbReference type="Pfam" id="PF16409"/>
    </source>
</evidence>
<sequence length="631" mass="69679">MKLKYNLIAWSLLGFFAAACDPMDDIYNEIDAEGTTNTQTMAEYVLTDADYETISSAAAKAATSDAEKALANAVKTDKALNEFASAEKYVPSIIAKMLPSWGKGSSVGVTYNYQNTPSDYVLEYRTVTNTSLGDKDYEALWGEGSPVKFLAPAHAPATVLPEWLAGQYKDAAKGDLVLVDYKYDDVDPEFTGEDLYSQDFESVTTNEDIVLEGWEQVTLKGDRKWQGKNYSSLNGYAQFSANGFEGEVDTWLVSPAVAVTSKDAGLSFDIKFGYYNADCLDVLVSDTYAGNGSIDMAQWTSVKDQFTFPEGPANGYNDNFVNVGKAGLEAYNGKSVYVAFRYVGEGPKAKTTTVQLDNVSISSAVLAPTNEKPYNALYQFDGTAWKVKEDSRLVVVAPADYDAMGSPGSHDNFSTSDAPENYLPQFLAQKFPYAQEGDSKAVMYKYYNKVTTIEVDEYLFKEGTWVLNNNIELKEKVNFVHNGTEWLFDPTVTKSLASEDYLILENWVKANKDAGYMDAKYGNSEYWFGGSSYYVNFNIQLAKRRSNDPDGVVPADDKEAEAYLLSMVQEGIELILATEYPTAGAQVSGVDCFYVISAKVYNGLETFTYTYTFKGLGNAKFELQGEPEVTK</sequence>